<evidence type="ECO:0000259" key="1">
    <source>
        <dbReference type="Pfam" id="PF10124"/>
    </source>
</evidence>
<dbReference type="OrthoDB" id="9804833at2"/>
<dbReference type="AlphaFoldDB" id="A0A2R4VQT3"/>
<dbReference type="KEGG" id="ahu:A6A40_17300"/>
<evidence type="ECO:0000313" key="3">
    <source>
        <dbReference type="Proteomes" id="UP000077405"/>
    </source>
</evidence>
<keyword evidence="2" id="KW-0614">Plasmid</keyword>
<keyword evidence="3" id="KW-1185">Reference proteome</keyword>
<sequence>MLITPPALNALFTGFQTAYQQGFAGVQPQWNLVAMEAPSTTASETYGWMKDIPGFREWVGQRVVHNLEAAGYTITNLPWELTIGVDRDAIEDDKFGIFTPLFSEMGRQTASFPDTKVFPLLKAGFNTACYDGQYFFDTDHPVIAKDGSTVSVSNVQSGSGDPWFLMDLSRMIKPMVYQKRRPFTFTRMDAPTSEVVFRQKKYEYGVDGRANVGFGFWQLAFGSKADLTHDNYSAARAAMQSFKRDHGDPLGVNPTHLVVPPSLEGKARQVVENQRKANGEDNEWKGTAKLVVVPWLA</sequence>
<protein>
    <recommendedName>
        <fullName evidence="1">Bacteriophage Mu GpT domain-containing protein</fullName>
    </recommendedName>
</protein>
<organism evidence="2 3">
    <name type="scientific">Azospirillum humicireducens</name>
    <dbReference type="NCBI Taxonomy" id="1226968"/>
    <lineage>
        <taxon>Bacteria</taxon>
        <taxon>Pseudomonadati</taxon>
        <taxon>Pseudomonadota</taxon>
        <taxon>Alphaproteobacteria</taxon>
        <taxon>Rhodospirillales</taxon>
        <taxon>Azospirillaceae</taxon>
        <taxon>Azospirillum</taxon>
    </lineage>
</organism>
<name>A0A2R4VQT3_9PROT</name>
<dbReference type="Proteomes" id="UP000077405">
    <property type="component" value="Plasmid pYZ1"/>
</dbReference>
<dbReference type="RefSeq" id="WP_108547114.1">
    <property type="nucleotide sequence ID" value="NZ_CP028902.1"/>
</dbReference>
<dbReference type="EMBL" id="CP028902">
    <property type="protein sequence ID" value="AWB06808.1"/>
    <property type="molecule type" value="Genomic_DNA"/>
</dbReference>
<gene>
    <name evidence="2" type="ORF">A6A40_17300</name>
</gene>
<reference evidence="2 3" key="1">
    <citation type="submission" date="2018-04" db="EMBL/GenBank/DDBJ databases">
        <title>Complete genome sequence of the nitrogen-fixing bacterium Azospirillum humicireducens type strain SgZ-5.</title>
        <authorList>
            <person name="Yu Z."/>
        </authorList>
    </citation>
    <scope>NUCLEOTIDE SEQUENCE [LARGE SCALE GENOMIC DNA]</scope>
    <source>
        <strain evidence="2 3">SgZ-5</strain>
        <plasmid evidence="2 3">pYZ1</plasmid>
    </source>
</reference>
<feature type="domain" description="Bacteriophage Mu GpT" evidence="1">
    <location>
        <begin position="8"/>
        <end position="296"/>
    </location>
</feature>
<proteinExistence type="predicted"/>
<evidence type="ECO:0000313" key="2">
    <source>
        <dbReference type="EMBL" id="AWB06808.1"/>
    </source>
</evidence>
<dbReference type="InterPro" id="IPR018774">
    <property type="entry name" value="Phage_Mu_GpT"/>
</dbReference>
<dbReference type="Pfam" id="PF10124">
    <property type="entry name" value="Mu-like_gpT"/>
    <property type="match status" value="1"/>
</dbReference>
<accession>A0A2R4VQT3</accession>
<geneLocation type="plasmid" evidence="2 3">
    <name>pYZ1</name>
</geneLocation>